<sequence>MYTGGKFLNVLAVDIGVGTQDVLFSLEETDENSPRMVLPSPTRQKSQEIEKTSGDLFIRGSTMGGGPVSSAIERRAQSSSVVMTPRAARTVRDDLSEVEEKGIEIDNEGPEGASEIVLGDLDFPALELLLDETSASCDCLAVAVQDHGDAPQGVSDRRFRVSRMAEVIESGGELSEFALLETSEDFHRFSAVLKEGRQLSENVVVTDTKISAMTGAHSGSPSLIVDAGNGHVSGALFSEDTRITAFFEHHTASLDSDHLTDILKSFLSGELTNDRIFEEGGHGAYIDKILEPEDFLATGPRRAMVIGTNLPFRSPPNLENAMMAGPYGLVRLTEELFEDMEAN</sequence>
<evidence type="ECO:0008006" key="3">
    <source>
        <dbReference type="Google" id="ProtNLM"/>
    </source>
</evidence>
<evidence type="ECO:0000313" key="1">
    <source>
        <dbReference type="EMBL" id="KXA88966.1"/>
    </source>
</evidence>
<name>A0A133U484_9EURY</name>
<comment type="caution">
    <text evidence="1">The sequence shown here is derived from an EMBL/GenBank/DDBJ whole genome shotgun (WGS) entry which is preliminary data.</text>
</comment>
<keyword evidence="2" id="KW-1185">Reference proteome</keyword>
<dbReference type="AlphaFoldDB" id="A0A133U484"/>
<protein>
    <recommendedName>
        <fullName evidence="3">Pyruvate formate lyase-activating protein</fullName>
    </recommendedName>
</protein>
<dbReference type="EMBL" id="LHXJ01000108">
    <property type="protein sequence ID" value="KXA88966.1"/>
    <property type="molecule type" value="Genomic_DNA"/>
</dbReference>
<reference evidence="1 2" key="1">
    <citation type="journal article" date="2016" name="Sci. Rep.">
        <title>Metabolic traits of an uncultured archaeal lineage -MSBL1- from brine pools of the Red Sea.</title>
        <authorList>
            <person name="Mwirichia R."/>
            <person name="Alam I."/>
            <person name="Rashid M."/>
            <person name="Vinu M."/>
            <person name="Ba-Alawi W."/>
            <person name="Anthony Kamau A."/>
            <person name="Kamanda Ngugi D."/>
            <person name="Goker M."/>
            <person name="Klenk H.P."/>
            <person name="Bajic V."/>
            <person name="Stingl U."/>
        </authorList>
    </citation>
    <scope>NUCLEOTIDE SEQUENCE [LARGE SCALE GENOMIC DNA]</scope>
    <source>
        <strain evidence="1">SCGC-AAA259A05</strain>
    </source>
</reference>
<dbReference type="Proteomes" id="UP000070163">
    <property type="component" value="Unassembled WGS sequence"/>
</dbReference>
<evidence type="ECO:0000313" key="2">
    <source>
        <dbReference type="Proteomes" id="UP000070163"/>
    </source>
</evidence>
<organism evidence="1 2">
    <name type="scientific">candidate division MSBL1 archaeon SCGC-AAA259A05</name>
    <dbReference type="NCBI Taxonomy" id="1698259"/>
    <lineage>
        <taxon>Archaea</taxon>
        <taxon>Methanobacteriati</taxon>
        <taxon>Methanobacteriota</taxon>
        <taxon>candidate division MSBL1</taxon>
    </lineage>
</organism>
<proteinExistence type="predicted"/>
<dbReference type="InterPro" id="IPR014846">
    <property type="entry name" value="DUF1786_pyruvate_format-lyase"/>
</dbReference>
<accession>A0A133U484</accession>
<gene>
    <name evidence="1" type="ORF">AKJ57_06045</name>
</gene>
<dbReference type="Pfam" id="PF08735">
    <property type="entry name" value="DUF1786"/>
    <property type="match status" value="1"/>
</dbReference>